<proteinExistence type="predicted"/>
<dbReference type="Pfam" id="PF07963">
    <property type="entry name" value="N_methyl"/>
    <property type="match status" value="1"/>
</dbReference>
<reference evidence="2 3" key="1">
    <citation type="journal article" date="2018" name="Int. J. Syst. Evol. Microbiol.">
        <title>Uliginosibacterium sediminicola sp. nov., isolated from freshwater sediment.</title>
        <authorList>
            <person name="Hwang W.M."/>
            <person name="Kim S.M."/>
            <person name="Kang K."/>
            <person name="Ahn T.Y."/>
        </authorList>
    </citation>
    <scope>NUCLEOTIDE SEQUENCE [LARGE SCALE GENOMIC DNA]</scope>
    <source>
        <strain evidence="2 3">M1-21</strain>
    </source>
</reference>
<evidence type="ECO:0000313" key="2">
    <source>
        <dbReference type="EMBL" id="MEN3067992.1"/>
    </source>
</evidence>
<dbReference type="RefSeq" id="WP_345918755.1">
    <property type="nucleotide sequence ID" value="NZ_JBDIVE010000002.1"/>
</dbReference>
<keyword evidence="1" id="KW-0472">Membrane</keyword>
<protein>
    <submittedName>
        <fullName evidence="2">Prepilin-type N-terminal cleavage/methylation domain-containing protein</fullName>
    </submittedName>
</protein>
<dbReference type="EMBL" id="JBDIVE010000002">
    <property type="protein sequence ID" value="MEN3067992.1"/>
    <property type="molecule type" value="Genomic_DNA"/>
</dbReference>
<keyword evidence="3" id="KW-1185">Reference proteome</keyword>
<organism evidence="2 3">
    <name type="scientific">Uliginosibacterium sediminicola</name>
    <dbReference type="NCBI Taxonomy" id="2024550"/>
    <lineage>
        <taxon>Bacteria</taxon>
        <taxon>Pseudomonadati</taxon>
        <taxon>Pseudomonadota</taxon>
        <taxon>Betaproteobacteria</taxon>
        <taxon>Rhodocyclales</taxon>
        <taxon>Zoogloeaceae</taxon>
        <taxon>Uliginosibacterium</taxon>
    </lineage>
</organism>
<name>A0ABU9YWE5_9RHOO</name>
<comment type="caution">
    <text evidence="2">The sequence shown here is derived from an EMBL/GenBank/DDBJ whole genome shotgun (WGS) entry which is preliminary data.</text>
</comment>
<gene>
    <name evidence="2" type="ORF">ABDB84_05825</name>
</gene>
<dbReference type="InterPro" id="IPR012902">
    <property type="entry name" value="N_methyl_site"/>
</dbReference>
<keyword evidence="1" id="KW-1133">Transmembrane helix</keyword>
<keyword evidence="1" id="KW-0812">Transmembrane</keyword>
<evidence type="ECO:0000256" key="1">
    <source>
        <dbReference type="SAM" id="Phobius"/>
    </source>
</evidence>
<dbReference type="Proteomes" id="UP001410394">
    <property type="component" value="Unassembled WGS sequence"/>
</dbReference>
<sequence>MKSRIRVRSLMKVGALRRQRRAGFALLEALIAIVLFSIGLLGMVALQARATQMSIGSEDRTRAAALANDMVALMWNTNASSVSSADLSAWQARVSDTGNLGVPGGVGTVATPTNCNVIIVQVAWKAINKTTAATSSAASSCDVALPANTNSAYKTKFVIP</sequence>
<evidence type="ECO:0000313" key="3">
    <source>
        <dbReference type="Proteomes" id="UP001410394"/>
    </source>
</evidence>
<feature type="transmembrane region" description="Helical" evidence="1">
    <location>
        <begin position="21"/>
        <end position="46"/>
    </location>
</feature>
<accession>A0ABU9YWE5</accession>